<evidence type="ECO:0000256" key="16">
    <source>
        <dbReference type="ARBA" id="ARBA00042798"/>
    </source>
</evidence>
<dbReference type="GO" id="GO:0044716">
    <property type="term" value="F:8-oxo-GDP phosphatase activity"/>
    <property type="evidence" value="ECO:0007669"/>
    <property type="project" value="TreeGrafter"/>
</dbReference>
<feature type="domain" description="Nudix hydrolase" evidence="18">
    <location>
        <begin position="204"/>
        <end position="332"/>
    </location>
</feature>
<dbReference type="InterPro" id="IPR020084">
    <property type="entry name" value="NUDIX_hydrolase_CS"/>
</dbReference>
<evidence type="ECO:0000256" key="9">
    <source>
        <dbReference type="ARBA" id="ARBA00023204"/>
    </source>
</evidence>
<gene>
    <name evidence="19" type="primary">nudG</name>
    <name evidence="19" type="ordered locus">MGMSRv2__2992</name>
</gene>
<name>V6F482_MAGGM</name>
<evidence type="ECO:0000256" key="7">
    <source>
        <dbReference type="ARBA" id="ARBA00022801"/>
    </source>
</evidence>
<evidence type="ECO:0000256" key="6">
    <source>
        <dbReference type="ARBA" id="ARBA00022763"/>
    </source>
</evidence>
<keyword evidence="8" id="KW-0460">Magnesium</keyword>
<proteinExistence type="inferred from homology"/>
<dbReference type="PROSITE" id="PS00893">
    <property type="entry name" value="NUDIX_BOX"/>
    <property type="match status" value="1"/>
</dbReference>
<dbReference type="GO" id="GO:0035539">
    <property type="term" value="F:8-oxo-7,8-dihydrodeoxyguanosine triphosphate pyrophosphatase activity"/>
    <property type="evidence" value="ECO:0007669"/>
    <property type="project" value="UniProtKB-EC"/>
</dbReference>
<evidence type="ECO:0000313" key="19">
    <source>
        <dbReference type="EMBL" id="CDL00207.1"/>
    </source>
</evidence>
<comment type="catalytic activity">
    <reaction evidence="11">
        <text>8-oxo-GTP + H2O = 8-oxo-GMP + diphosphate + H(+)</text>
        <dbReference type="Rhea" id="RHEA:67616"/>
        <dbReference type="ChEBI" id="CHEBI:15377"/>
        <dbReference type="ChEBI" id="CHEBI:15378"/>
        <dbReference type="ChEBI" id="CHEBI:33019"/>
        <dbReference type="ChEBI" id="CHEBI:143553"/>
        <dbReference type="ChEBI" id="CHEBI:145694"/>
    </reaction>
</comment>
<dbReference type="InterPro" id="IPR000086">
    <property type="entry name" value="NUDIX_hydrolase_dom"/>
</dbReference>
<dbReference type="InterPro" id="IPR029119">
    <property type="entry name" value="MutY_C"/>
</dbReference>
<dbReference type="EC" id="3.6.1.55" evidence="12"/>
<evidence type="ECO:0000259" key="18">
    <source>
        <dbReference type="PROSITE" id="PS51462"/>
    </source>
</evidence>
<protein>
    <recommendedName>
        <fullName evidence="13">8-oxo-dGTP diphosphatase</fullName>
        <ecNumber evidence="12">3.6.1.55</ecNumber>
    </recommendedName>
    <alternativeName>
        <fullName evidence="16">7,8-dihydro-8-oxoguanine-triphosphatase</fullName>
    </alternativeName>
    <alternativeName>
        <fullName evidence="15">Mutator protein MutT</fullName>
    </alternativeName>
    <alternativeName>
        <fullName evidence="14">dGTP pyrophosphohydrolase</fullName>
    </alternativeName>
</protein>
<dbReference type="PANTHER" id="PTHR47707">
    <property type="entry name" value="8-OXO-DGTP DIPHOSPHATASE"/>
    <property type="match status" value="1"/>
</dbReference>
<evidence type="ECO:0000256" key="4">
    <source>
        <dbReference type="ARBA" id="ARBA00022705"/>
    </source>
</evidence>
<dbReference type="HOGENOM" id="CLU_709327_0_0_5"/>
<comment type="cofactor">
    <cofactor evidence="1">
        <name>Mg(2+)</name>
        <dbReference type="ChEBI" id="CHEBI:18420"/>
    </cofactor>
</comment>
<evidence type="ECO:0000256" key="1">
    <source>
        <dbReference type="ARBA" id="ARBA00001946"/>
    </source>
</evidence>
<dbReference type="eggNOG" id="COG0494">
    <property type="taxonomic scope" value="Bacteria"/>
</dbReference>
<organism evidence="19 20">
    <name type="scientific">Magnetospirillum gryphiswaldense (strain DSM 6361 / JCM 21280 / NBRC 15271 / MSR-1)</name>
    <dbReference type="NCBI Taxonomy" id="431944"/>
    <lineage>
        <taxon>Bacteria</taxon>
        <taxon>Pseudomonadati</taxon>
        <taxon>Pseudomonadota</taxon>
        <taxon>Alphaproteobacteria</taxon>
        <taxon>Rhodospirillales</taxon>
        <taxon>Rhodospirillaceae</taxon>
        <taxon>Magnetospirillum</taxon>
    </lineage>
</organism>
<evidence type="ECO:0000313" key="20">
    <source>
        <dbReference type="Proteomes" id="UP000018922"/>
    </source>
</evidence>
<evidence type="ECO:0000256" key="5">
    <source>
        <dbReference type="ARBA" id="ARBA00022723"/>
    </source>
</evidence>
<dbReference type="InterPro" id="IPR015797">
    <property type="entry name" value="NUDIX_hydrolase-like_dom_sf"/>
</dbReference>
<dbReference type="PANTHER" id="PTHR47707:SF1">
    <property type="entry name" value="NUDIX HYDROLASE FAMILY PROTEIN"/>
    <property type="match status" value="1"/>
</dbReference>
<dbReference type="Pfam" id="PF13302">
    <property type="entry name" value="Acetyltransf_3"/>
    <property type="match status" value="1"/>
</dbReference>
<dbReference type="KEGG" id="mgy:MGMSRv2__2992"/>
<comment type="similarity">
    <text evidence="2">Belongs to the Nudix hydrolase family.</text>
</comment>
<dbReference type="Pfam" id="PF14815">
    <property type="entry name" value="NUDIX_4"/>
    <property type="match status" value="1"/>
</dbReference>
<dbReference type="PRINTS" id="PR00502">
    <property type="entry name" value="NUDIXFAMILY"/>
</dbReference>
<evidence type="ECO:0000256" key="13">
    <source>
        <dbReference type="ARBA" id="ARBA00040794"/>
    </source>
</evidence>
<evidence type="ECO:0000256" key="8">
    <source>
        <dbReference type="ARBA" id="ARBA00022842"/>
    </source>
</evidence>
<dbReference type="GO" id="GO:0006260">
    <property type="term" value="P:DNA replication"/>
    <property type="evidence" value="ECO:0007669"/>
    <property type="project" value="UniProtKB-KW"/>
</dbReference>
<dbReference type="PROSITE" id="PS51186">
    <property type="entry name" value="GNAT"/>
    <property type="match status" value="1"/>
</dbReference>
<dbReference type="PROSITE" id="PS51462">
    <property type="entry name" value="NUDIX"/>
    <property type="match status" value="1"/>
</dbReference>
<dbReference type="EMBL" id="HG794546">
    <property type="protein sequence ID" value="CDL00207.1"/>
    <property type="molecule type" value="Genomic_DNA"/>
</dbReference>
<keyword evidence="7 19" id="KW-0378">Hydrolase</keyword>
<keyword evidence="6" id="KW-0227">DNA damage</keyword>
<evidence type="ECO:0000259" key="17">
    <source>
        <dbReference type="PROSITE" id="PS51186"/>
    </source>
</evidence>
<keyword evidence="4" id="KW-0235">DNA replication</keyword>
<keyword evidence="5" id="KW-0479">Metal-binding</keyword>
<dbReference type="InterPro" id="IPR020476">
    <property type="entry name" value="Nudix_hydrolase"/>
</dbReference>
<keyword evidence="9" id="KW-0234">DNA repair</keyword>
<evidence type="ECO:0000256" key="2">
    <source>
        <dbReference type="ARBA" id="ARBA00005582"/>
    </source>
</evidence>
<feature type="domain" description="N-acetyltransferase" evidence="17">
    <location>
        <begin position="29"/>
        <end position="190"/>
    </location>
</feature>
<dbReference type="InterPro" id="IPR000182">
    <property type="entry name" value="GNAT_dom"/>
</dbReference>
<reference evidence="19 20" key="1">
    <citation type="journal article" date="2014" name="Genome Announc.">
        <title>Complete genome sequence of Magnetospirillum gryphiswaldense MSR-1.</title>
        <authorList>
            <person name="Wang X."/>
            <person name="Wang Q."/>
            <person name="Zhang W."/>
            <person name="Wang Y."/>
            <person name="Li L."/>
            <person name="Wen T."/>
            <person name="Zhang T."/>
            <person name="Zhang Y."/>
            <person name="Xu J."/>
            <person name="Hu J."/>
            <person name="Li S."/>
            <person name="Liu L."/>
            <person name="Liu J."/>
            <person name="Jiang W."/>
            <person name="Tian J."/>
            <person name="Li Y."/>
            <person name="Schuler D."/>
            <person name="Wang L."/>
            <person name="Li J."/>
        </authorList>
    </citation>
    <scope>NUCLEOTIDE SEQUENCE [LARGE SCALE GENOMIC DNA]</scope>
    <source>
        <strain evidence="20">DSM 6361 / JCM 21280 / NBRC 15271 / MSR-1</strain>
    </source>
</reference>
<dbReference type="InterPro" id="IPR047127">
    <property type="entry name" value="MutT-like"/>
</dbReference>
<comment type="catalytic activity">
    <reaction evidence="10">
        <text>8-oxo-dGTP + H2O = 8-oxo-dGMP + diphosphate + H(+)</text>
        <dbReference type="Rhea" id="RHEA:31575"/>
        <dbReference type="ChEBI" id="CHEBI:15377"/>
        <dbReference type="ChEBI" id="CHEBI:15378"/>
        <dbReference type="ChEBI" id="CHEBI:33019"/>
        <dbReference type="ChEBI" id="CHEBI:63224"/>
        <dbReference type="ChEBI" id="CHEBI:77896"/>
        <dbReference type="EC" id="3.6.1.55"/>
    </reaction>
</comment>
<evidence type="ECO:0000256" key="15">
    <source>
        <dbReference type="ARBA" id="ARBA00041979"/>
    </source>
</evidence>
<dbReference type="GO" id="GO:0016747">
    <property type="term" value="F:acyltransferase activity, transferring groups other than amino-acyl groups"/>
    <property type="evidence" value="ECO:0007669"/>
    <property type="project" value="InterPro"/>
</dbReference>
<evidence type="ECO:0000256" key="11">
    <source>
        <dbReference type="ARBA" id="ARBA00036904"/>
    </source>
</evidence>
<dbReference type="AlphaFoldDB" id="V6F482"/>
<dbReference type="Gene3D" id="3.90.79.10">
    <property type="entry name" value="Nucleoside Triphosphate Pyrophosphohydrolase"/>
    <property type="match status" value="1"/>
</dbReference>
<evidence type="ECO:0000256" key="3">
    <source>
        <dbReference type="ARBA" id="ARBA00022457"/>
    </source>
</evidence>
<dbReference type="STRING" id="1430440.MGMSRv2__2992"/>
<dbReference type="GO" id="GO:0008413">
    <property type="term" value="F:8-oxo-7,8-dihydroguanosine triphosphate pyrophosphatase activity"/>
    <property type="evidence" value="ECO:0007669"/>
    <property type="project" value="TreeGrafter"/>
</dbReference>
<dbReference type="Proteomes" id="UP000018922">
    <property type="component" value="Chromosome I"/>
</dbReference>
<evidence type="ECO:0000256" key="10">
    <source>
        <dbReference type="ARBA" id="ARBA00035861"/>
    </source>
</evidence>
<dbReference type="FunFam" id="3.90.79.10:FF:000014">
    <property type="entry name" value="8-oxo-dGTP diphosphatase MutT"/>
    <property type="match status" value="1"/>
</dbReference>
<dbReference type="CDD" id="cd03425">
    <property type="entry name" value="NUDIX_MutT_NudA_like"/>
    <property type="match status" value="1"/>
</dbReference>
<sequence length="334" mass="36219">MSGREASGLGGCWSAASIWRGAPLLSARLKLRLLTTADAPRLAELANDPEVVRHTANIPHPYTEADALGFITNQDNRRLAGLGVVLGLERSLDRHLIGCMGIGLDGDGTPELGYWLGRAYWGEGYGTEALRRLCRHLFADLGYEGVWAAVHPDNTGSMRVLEKVGFIAAGRHDCAMPARGGCIVDSPKFQLTAQDWRTHHAARPMLLVAAAALIDADGRVLMASRPPGKSMSGLWEFPGGKVQAGETPEMALVRELAEELGIDVGESCLAAMAFASHDYDTFHLLMPLYAIRQWRGEPQAREGQMLKWVRASGLAALPMPPADIPLVALLREWL</sequence>
<evidence type="ECO:0000256" key="14">
    <source>
        <dbReference type="ARBA" id="ARBA00041592"/>
    </source>
</evidence>
<dbReference type="Gene3D" id="3.40.630.30">
    <property type="match status" value="1"/>
</dbReference>
<dbReference type="GO" id="GO:0046872">
    <property type="term" value="F:metal ion binding"/>
    <property type="evidence" value="ECO:0007669"/>
    <property type="project" value="UniProtKB-KW"/>
</dbReference>
<dbReference type="eggNOG" id="COG1670">
    <property type="taxonomic scope" value="Bacteria"/>
</dbReference>
<dbReference type="InterPro" id="IPR016181">
    <property type="entry name" value="Acyl_CoA_acyltransferase"/>
</dbReference>
<accession>V6F482</accession>
<keyword evidence="20" id="KW-1185">Reference proteome</keyword>
<evidence type="ECO:0000256" key="12">
    <source>
        <dbReference type="ARBA" id="ARBA00038905"/>
    </source>
</evidence>
<dbReference type="SUPFAM" id="SSF55729">
    <property type="entry name" value="Acyl-CoA N-acyltransferases (Nat)"/>
    <property type="match status" value="1"/>
</dbReference>
<dbReference type="GO" id="GO:0044715">
    <property type="term" value="F:8-oxo-dGDP phosphatase activity"/>
    <property type="evidence" value="ECO:0007669"/>
    <property type="project" value="TreeGrafter"/>
</dbReference>
<keyword evidence="3" id="KW-0515">Mutator protein</keyword>
<dbReference type="SUPFAM" id="SSF55811">
    <property type="entry name" value="Nudix"/>
    <property type="match status" value="1"/>
</dbReference>
<dbReference type="GO" id="GO:0006281">
    <property type="term" value="P:DNA repair"/>
    <property type="evidence" value="ECO:0007669"/>
    <property type="project" value="UniProtKB-KW"/>
</dbReference>